<reference evidence="2" key="1">
    <citation type="submission" date="2018-09" db="EMBL/GenBank/DDBJ databases">
        <title>Yersinia hibernicus sp. nov.</title>
        <authorList>
            <person name="Nguyen S.V."/>
            <person name="Mundanda D.M."/>
            <person name="Anes J."/>
            <person name="Fanning S."/>
        </authorList>
    </citation>
    <scope>NUCLEOTIDE SEQUENCE [LARGE SCALE GENOMIC DNA]</scope>
    <source>
        <strain evidence="2">CFS1934</strain>
    </source>
</reference>
<name>A0ABX5R3N4_9GAMM</name>
<gene>
    <name evidence="1" type="ORF">D5F51_16340</name>
</gene>
<accession>A0ABX5R3N4</accession>
<dbReference type="Gene3D" id="2.60.40.2550">
    <property type="match status" value="1"/>
</dbReference>
<organism evidence="1 2">
    <name type="scientific">Yersinia hibernica</name>
    <dbReference type="NCBI Taxonomy" id="2339259"/>
    <lineage>
        <taxon>Bacteria</taxon>
        <taxon>Pseudomonadati</taxon>
        <taxon>Pseudomonadota</taxon>
        <taxon>Gammaproteobacteria</taxon>
        <taxon>Enterobacterales</taxon>
        <taxon>Yersiniaceae</taxon>
        <taxon>Yersinia</taxon>
    </lineage>
</organism>
<dbReference type="EMBL" id="CP032487">
    <property type="protein sequence ID" value="QAX79978.1"/>
    <property type="molecule type" value="Genomic_DNA"/>
</dbReference>
<dbReference type="Proteomes" id="UP000288804">
    <property type="component" value="Chromosome"/>
</dbReference>
<proteinExistence type="predicted"/>
<evidence type="ECO:0000313" key="2">
    <source>
        <dbReference type="Proteomes" id="UP000288804"/>
    </source>
</evidence>
<sequence length="157" mass="17574">MINIIAVLLHSIILFSPLASSSLNGLFSSAKAYNAVTAETGQLLTMVAKQEMSRLVSFESDIFPDFNIEFTGSYYNKDSAEYEISFTLESQGILNYNAYIINDSDMVMDNDTGYINNNKKSIKLKMSSVQPGTYQLIIEIADNKKETKVRTRTITII</sequence>
<keyword evidence="2" id="KW-1185">Reference proteome</keyword>
<protein>
    <submittedName>
        <fullName evidence="1">Uncharacterized protein</fullName>
    </submittedName>
</protein>
<dbReference type="RefSeq" id="WP_129197873.1">
    <property type="nucleotide sequence ID" value="NZ_CABHXI010000091.1"/>
</dbReference>
<evidence type="ECO:0000313" key="1">
    <source>
        <dbReference type="EMBL" id="QAX79978.1"/>
    </source>
</evidence>